<proteinExistence type="predicted"/>
<dbReference type="EMBL" id="JAPQKI010000005">
    <property type="protein sequence ID" value="KAJ5098837.1"/>
    <property type="molecule type" value="Genomic_DNA"/>
</dbReference>
<feature type="compositionally biased region" description="Low complexity" evidence="1">
    <location>
        <begin position="44"/>
        <end position="55"/>
    </location>
</feature>
<feature type="region of interest" description="Disordered" evidence="1">
    <location>
        <begin position="201"/>
        <end position="274"/>
    </location>
</feature>
<dbReference type="RefSeq" id="XP_056474491.1">
    <property type="nucleotide sequence ID" value="XM_056618332.1"/>
</dbReference>
<name>A0A9W9KBD4_9EURO</name>
<evidence type="ECO:0000256" key="1">
    <source>
        <dbReference type="SAM" id="MobiDB-lite"/>
    </source>
</evidence>
<evidence type="ECO:0008006" key="4">
    <source>
        <dbReference type="Google" id="ProtNLM"/>
    </source>
</evidence>
<protein>
    <recommendedName>
        <fullName evidence="4">Myb-like domain-containing protein</fullName>
    </recommendedName>
</protein>
<dbReference type="OrthoDB" id="2143914at2759"/>
<feature type="compositionally biased region" description="Polar residues" evidence="1">
    <location>
        <begin position="165"/>
        <end position="175"/>
    </location>
</feature>
<organism evidence="2 3">
    <name type="scientific">Penicillium argentinense</name>
    <dbReference type="NCBI Taxonomy" id="1131581"/>
    <lineage>
        <taxon>Eukaryota</taxon>
        <taxon>Fungi</taxon>
        <taxon>Dikarya</taxon>
        <taxon>Ascomycota</taxon>
        <taxon>Pezizomycotina</taxon>
        <taxon>Eurotiomycetes</taxon>
        <taxon>Eurotiomycetidae</taxon>
        <taxon>Eurotiales</taxon>
        <taxon>Aspergillaceae</taxon>
        <taxon>Penicillium</taxon>
    </lineage>
</organism>
<gene>
    <name evidence="2" type="ORF">N7532_005838</name>
</gene>
<feature type="region of interest" description="Disordered" evidence="1">
    <location>
        <begin position="149"/>
        <end position="177"/>
    </location>
</feature>
<comment type="caution">
    <text evidence="2">The sequence shown here is derived from an EMBL/GenBank/DDBJ whole genome shotgun (WGS) entry which is preliminary data.</text>
</comment>
<feature type="compositionally biased region" description="Polar residues" evidence="1">
    <location>
        <begin position="201"/>
        <end position="225"/>
    </location>
</feature>
<feature type="compositionally biased region" description="Polar residues" evidence="1">
    <location>
        <begin position="254"/>
        <end position="265"/>
    </location>
</feature>
<evidence type="ECO:0000313" key="3">
    <source>
        <dbReference type="Proteomes" id="UP001149074"/>
    </source>
</evidence>
<sequence>MSSASFRLESFRPWNPFRDKAQPVRDSPDIYRYPSPVSITTTPSHSDSSDSASKSQKNHSHKPERHPLPARPPVEVCLDGGPHSDPQTSRREPAELGRTASADIYRGNFDSDEILQSEGLSAAEDVDSAMISADIRLGAEHQSLGVESGDLEPAAIPGQHPQARDSGNQTQTGSVPGNEAIVPAILNDHDFPDAEQIQATEDITGITTRPNQRSSNCTRSLSKDSTLQRRRRNAKGTVDLDRQSSKIRKPAGAGNTNTTRGSGRSNKGPRRRKSVLFPDVRAQFLALPVEDRLQFLSWLFEGALPHCTSTRANTDVASMSRCISSQDADISNDCDQSLNTDLVDEQHPHTRKGLPFSMEESRLLVDLREEQRLSWSEATRRFGQKFPGRSKGSIQVYWSTTLKKQRQSLLEAT</sequence>
<keyword evidence="3" id="KW-1185">Reference proteome</keyword>
<reference evidence="2" key="1">
    <citation type="submission" date="2022-11" db="EMBL/GenBank/DDBJ databases">
        <authorList>
            <person name="Petersen C."/>
        </authorList>
    </citation>
    <scope>NUCLEOTIDE SEQUENCE</scope>
    <source>
        <strain evidence="2">IBT 30761</strain>
    </source>
</reference>
<feature type="region of interest" description="Disordered" evidence="1">
    <location>
        <begin position="1"/>
        <end position="108"/>
    </location>
</feature>
<accession>A0A9W9KBD4</accession>
<feature type="compositionally biased region" description="Basic and acidic residues" evidence="1">
    <location>
        <begin position="17"/>
        <end position="29"/>
    </location>
</feature>
<dbReference type="GeneID" id="81357311"/>
<dbReference type="AlphaFoldDB" id="A0A9W9KBD4"/>
<evidence type="ECO:0000313" key="2">
    <source>
        <dbReference type="EMBL" id="KAJ5098837.1"/>
    </source>
</evidence>
<dbReference type="Proteomes" id="UP001149074">
    <property type="component" value="Unassembled WGS sequence"/>
</dbReference>
<reference evidence="2" key="2">
    <citation type="journal article" date="2023" name="IMA Fungus">
        <title>Comparative genomic study of the Penicillium genus elucidates a diverse pangenome and 15 lateral gene transfer events.</title>
        <authorList>
            <person name="Petersen C."/>
            <person name="Sorensen T."/>
            <person name="Nielsen M.R."/>
            <person name="Sondergaard T.E."/>
            <person name="Sorensen J.L."/>
            <person name="Fitzpatrick D.A."/>
            <person name="Frisvad J.C."/>
            <person name="Nielsen K.L."/>
        </authorList>
    </citation>
    <scope>NUCLEOTIDE SEQUENCE</scope>
    <source>
        <strain evidence="2">IBT 30761</strain>
    </source>
</reference>